<dbReference type="Pfam" id="PF03944">
    <property type="entry name" value="Endotoxin_C"/>
    <property type="match status" value="1"/>
</dbReference>
<reference evidence="10" key="1">
    <citation type="submission" date="2012-11" db="EMBL/GenBank/DDBJ databases">
        <title>Pesticidal proteins from microbes.</title>
        <authorList>
            <person name="Sampson K.S."/>
        </authorList>
    </citation>
    <scope>NUCLEOTIDE SEQUENCE</scope>
    <source>
        <strain evidence="10">ARP146</strain>
    </source>
</reference>
<dbReference type="PANTHER" id="PTHR37003:SF2">
    <property type="entry name" value="PESTICIDAL CRYSTAL PROTEIN N-TERMINAL DOMAIN-CONTAINING PROTEIN"/>
    <property type="match status" value="1"/>
</dbReference>
<evidence type="ECO:0000256" key="1">
    <source>
        <dbReference type="ARBA" id="ARBA00007819"/>
    </source>
</evidence>
<dbReference type="Pfam" id="PF00555">
    <property type="entry name" value="Endotoxin_M"/>
    <property type="match status" value="1"/>
</dbReference>
<evidence type="ECO:0000259" key="6">
    <source>
        <dbReference type="Pfam" id="PF00555"/>
    </source>
</evidence>
<dbReference type="InterPro" id="IPR008979">
    <property type="entry name" value="Galactose-bd-like_sf"/>
</dbReference>
<comment type="similarity">
    <text evidence="1">Belongs to the delta endotoxin family.</text>
</comment>
<dbReference type="GO" id="GO:0005102">
    <property type="term" value="F:signaling receptor binding"/>
    <property type="evidence" value="ECO:0007669"/>
    <property type="project" value="InterPro"/>
</dbReference>
<keyword evidence="2" id="KW-0800">Toxin</keyword>
<evidence type="ECO:0000256" key="3">
    <source>
        <dbReference type="ARBA" id="ARBA00022969"/>
    </source>
</evidence>
<dbReference type="Gene3D" id="2.60.120.260">
    <property type="entry name" value="Galactose-binding domain-like"/>
    <property type="match status" value="1"/>
</dbReference>
<dbReference type="EMBL" id="KC156678">
    <property type="protein sequence ID" value="AGU13843.1"/>
    <property type="molecule type" value="Genomic_DNA"/>
</dbReference>
<feature type="domain" description="Pesticidal crystal protein" evidence="7">
    <location>
        <begin position="467"/>
        <end position="600"/>
    </location>
</feature>
<organism evidence="10">
    <name type="scientific">Bacillus thuringiensis</name>
    <dbReference type="NCBI Taxonomy" id="1428"/>
    <lineage>
        <taxon>Bacteria</taxon>
        <taxon>Bacillati</taxon>
        <taxon>Bacillota</taxon>
        <taxon>Bacilli</taxon>
        <taxon>Bacillales</taxon>
        <taxon>Bacillaceae</taxon>
        <taxon>Bacillus</taxon>
        <taxon>Bacillus cereus group</taxon>
    </lineage>
</organism>
<feature type="domain" description="Pesticidal crystal protein" evidence="8">
    <location>
        <begin position="45"/>
        <end position="250"/>
    </location>
</feature>
<dbReference type="InterPro" id="IPR038979">
    <property type="entry name" value="Pest_crys"/>
</dbReference>
<evidence type="ECO:0000259" key="7">
    <source>
        <dbReference type="Pfam" id="PF03944"/>
    </source>
</evidence>
<dbReference type="CDD" id="cd04085">
    <property type="entry name" value="delta_endotoxin_C"/>
    <property type="match status" value="1"/>
</dbReference>
<name>U5KS13_BACTU</name>
<dbReference type="Gene3D" id="1.20.190.10">
    <property type="entry name" value="Pesticidal crystal protein, N-terminal domain"/>
    <property type="match status" value="1"/>
</dbReference>
<dbReference type="PANTHER" id="PTHR37003">
    <property type="entry name" value="ENDOTOXIN_N DOMAIN-CONTAINING PROTEIN-RELATED"/>
    <property type="match status" value="1"/>
</dbReference>
<feature type="domain" description="Pesticidal crystal protein" evidence="6">
    <location>
        <begin position="261"/>
        <end position="457"/>
    </location>
</feature>
<evidence type="ECO:0000259" key="8">
    <source>
        <dbReference type="Pfam" id="PF03945"/>
    </source>
</evidence>
<evidence type="ECO:0000256" key="2">
    <source>
        <dbReference type="ARBA" id="ARBA00022656"/>
    </source>
</evidence>
<keyword evidence="4" id="KW-0843">Virulence</keyword>
<keyword evidence="3" id="KW-0749">Sporulation</keyword>
<dbReference type="SUPFAM" id="SSF51096">
    <property type="entry name" value="delta-Endotoxin (insectocide), middle domain"/>
    <property type="match status" value="1"/>
</dbReference>
<dbReference type="Gene3D" id="2.100.10.10">
    <property type="entry name" value="Pesticidal crystal protein, central domain"/>
    <property type="match status" value="1"/>
</dbReference>
<dbReference type="InterPro" id="IPR054544">
    <property type="entry name" value="Pest_crys_Cry1Aa_dom-IV"/>
</dbReference>
<dbReference type="Pfam" id="PF18449">
    <property type="entry name" value="Endotoxin_C2"/>
    <property type="match status" value="1"/>
</dbReference>
<evidence type="ECO:0000259" key="9">
    <source>
        <dbReference type="Pfam" id="PF18449"/>
    </source>
</evidence>
<dbReference type="InterPro" id="IPR005638">
    <property type="entry name" value="Pest_crys_dom-III"/>
</dbReference>
<dbReference type="GO" id="GO:0090729">
    <property type="term" value="F:toxin activity"/>
    <property type="evidence" value="ECO:0007669"/>
    <property type="project" value="UniProtKB-KW"/>
</dbReference>
<evidence type="ECO:0000313" key="10">
    <source>
        <dbReference type="EMBL" id="AGU13843.1"/>
    </source>
</evidence>
<sequence>MEERSMNSNEHDYLKVCDDLSETNMERFDKNDALEIGMSIVSELLGMIPGGAALQFVFNQLWSRLGDSGWSAFMEHVEELIDTKIEGYAKNKALSELAGMHRNLETYIKLLNEWENNTGSSKAQGRVANYFESLEQAVERGMPQFAVGNFEIPLLTVYVQAANLHLLLLRDVSVYGKRWGWSDQKIKIYYEKQVKYTHEYTNHCSTWYNRGLDKLKNKGSSYQDWYNYNRFRREITLTVLDIVAVFPHYDVKAYPIQTVGQLTREVYTDPLINFNPQLDSVSQLPTFSDMENATIRTPHLMEFLRMLTIYTDWYSVGRNYYWGGHRVTSYRVGGENITSPLYGSEANQELPRQLYFYGPVFRTLSNPTLRYLQQPAPAPPFALRRLEGVEFHTTTGTDMYRERGSVDSFNELPPFNPVGLPRNAYSHRLCHATFVRKSGTPYLITGTVFSWTHRSAEETNTIDSNRITQIPLVKAYQISSGTTVRRGPGFTGGDILRRTGPGTFGDIKLNINSPLSQRYRVRIRYASTTDLQFFTNINGTTINMGNFPKTVNNSSSEGYRTVSFSTPFSFSNAQSIFRLGIQAFSGVHEIHVDRIEFVPAEVTFEAEYDLERAQKAVNALFTSTNPKDMKTYVTESQIDQVFNLVECLSDEVCLDEKRELFKKVKYAKQLNIERNM</sequence>
<proteinExistence type="inferred from homology"/>
<dbReference type="Pfam" id="PF03945">
    <property type="entry name" value="Endotoxin_N"/>
    <property type="match status" value="1"/>
</dbReference>
<protein>
    <recommendedName>
        <fullName evidence="5">Crystaline entomocidal protoxin</fullName>
    </recommendedName>
</protein>
<dbReference type="InterPro" id="IPR005639">
    <property type="entry name" value="Pest_crys_dom_I"/>
</dbReference>
<feature type="domain" description="Pesticidal crystal protein Cry1Aa" evidence="9">
    <location>
        <begin position="610"/>
        <end position="670"/>
    </location>
</feature>
<dbReference type="InterPro" id="IPR036399">
    <property type="entry name" value="Pest_cryst_cen_dom_sf"/>
</dbReference>
<dbReference type="InterPro" id="IPR001178">
    <property type="entry name" value="Pest_cryst_dom_II"/>
</dbReference>
<dbReference type="SUPFAM" id="SSF49785">
    <property type="entry name" value="Galactose-binding domain-like"/>
    <property type="match status" value="1"/>
</dbReference>
<evidence type="ECO:0000256" key="4">
    <source>
        <dbReference type="ARBA" id="ARBA00023026"/>
    </source>
</evidence>
<dbReference type="SUPFAM" id="SSF56849">
    <property type="entry name" value="delta-Endotoxin (insectocide), N-terminal domain"/>
    <property type="match status" value="1"/>
</dbReference>
<dbReference type="GO" id="GO:0030435">
    <property type="term" value="P:sporulation resulting in formation of a cellular spore"/>
    <property type="evidence" value="ECO:0007669"/>
    <property type="project" value="UniProtKB-KW"/>
</dbReference>
<accession>U5KS13</accession>
<dbReference type="InterPro" id="IPR036716">
    <property type="entry name" value="Pest_crys_N_sf"/>
</dbReference>
<dbReference type="AlphaFoldDB" id="U5KS13"/>
<dbReference type="GO" id="GO:0001907">
    <property type="term" value="P:symbiont-mediated killing of host cell"/>
    <property type="evidence" value="ECO:0007669"/>
    <property type="project" value="InterPro"/>
</dbReference>
<evidence type="ECO:0000256" key="5">
    <source>
        <dbReference type="ARBA" id="ARBA00029653"/>
    </source>
</evidence>